<accession>A0A6J7IQS7</accession>
<evidence type="ECO:0000256" key="1">
    <source>
        <dbReference type="ARBA" id="ARBA00001964"/>
    </source>
</evidence>
<dbReference type="Gene3D" id="3.40.50.970">
    <property type="match status" value="1"/>
</dbReference>
<dbReference type="GO" id="GO:0006086">
    <property type="term" value="P:pyruvate decarboxylation to acetyl-CoA"/>
    <property type="evidence" value="ECO:0007669"/>
    <property type="project" value="TreeGrafter"/>
</dbReference>
<dbReference type="InterPro" id="IPR001017">
    <property type="entry name" value="DH_E1"/>
</dbReference>
<dbReference type="PANTHER" id="PTHR11516:SF2">
    <property type="entry name" value="PYRUVATE DEHYDROGENASE ALPHA SUBUNIT"/>
    <property type="match status" value="1"/>
</dbReference>
<dbReference type="Pfam" id="PF00676">
    <property type="entry name" value="E1_dh"/>
    <property type="match status" value="1"/>
</dbReference>
<reference evidence="5" key="1">
    <citation type="submission" date="2020-05" db="EMBL/GenBank/DDBJ databases">
        <authorList>
            <person name="Chiriac C."/>
            <person name="Salcher M."/>
            <person name="Ghai R."/>
            <person name="Kavagutti S V."/>
        </authorList>
    </citation>
    <scope>NUCLEOTIDE SEQUENCE</scope>
</reference>
<organism evidence="5">
    <name type="scientific">freshwater metagenome</name>
    <dbReference type="NCBI Taxonomy" id="449393"/>
    <lineage>
        <taxon>unclassified sequences</taxon>
        <taxon>metagenomes</taxon>
        <taxon>ecological metagenomes</taxon>
    </lineage>
</organism>
<dbReference type="InterPro" id="IPR050642">
    <property type="entry name" value="PDH_E1_Alpha_Subunit"/>
</dbReference>
<name>A0A6J7IQS7_9ZZZZ</name>
<dbReference type="GO" id="GO:0016624">
    <property type="term" value="F:oxidoreductase activity, acting on the aldehyde or oxo group of donors, disulfide as acceptor"/>
    <property type="evidence" value="ECO:0007669"/>
    <property type="project" value="InterPro"/>
</dbReference>
<dbReference type="AlphaFoldDB" id="A0A6J7IQS7"/>
<evidence type="ECO:0000256" key="3">
    <source>
        <dbReference type="ARBA" id="ARBA00023052"/>
    </source>
</evidence>
<dbReference type="CDD" id="cd02000">
    <property type="entry name" value="TPP_E1_PDC_ADC_BCADC"/>
    <property type="match status" value="1"/>
</dbReference>
<dbReference type="EMBL" id="CAFBNF010000020">
    <property type="protein sequence ID" value="CAB4932632.1"/>
    <property type="molecule type" value="Genomic_DNA"/>
</dbReference>
<gene>
    <name evidence="5" type="ORF">UFOPK3773_00342</name>
</gene>
<evidence type="ECO:0000313" key="5">
    <source>
        <dbReference type="EMBL" id="CAB4932632.1"/>
    </source>
</evidence>
<evidence type="ECO:0000256" key="2">
    <source>
        <dbReference type="ARBA" id="ARBA00023002"/>
    </source>
</evidence>
<protein>
    <submittedName>
        <fullName evidence="5">Unannotated protein</fullName>
    </submittedName>
</protein>
<keyword evidence="2" id="KW-0560">Oxidoreductase</keyword>
<comment type="cofactor">
    <cofactor evidence="1">
        <name>thiamine diphosphate</name>
        <dbReference type="ChEBI" id="CHEBI:58937"/>
    </cofactor>
</comment>
<keyword evidence="3" id="KW-0786">Thiamine pyrophosphate</keyword>
<dbReference type="SUPFAM" id="SSF52518">
    <property type="entry name" value="Thiamin diphosphate-binding fold (THDP-binding)"/>
    <property type="match status" value="1"/>
</dbReference>
<sequence length="315" mass="33316">MTAEESRNAASLDYRDMLRIRLMEEEVMRCVQDGRITGSTHLCIGQEAIPVGVCRALDPRDPVVATYRGHGWALAKGVSPVQLAAEVMGRDSELNGGRGGSAYLSAPAHAFMGENSIVGAGVPVTLGLAMAHQRRATGLVPAVSIGDGAMNQGNVHEALNMGSVLGVPFIVVVENNGYVEMTTSDLLTAVPAAARAAAYAMRAIEVDGNDPSAVADAAREARAFALAESRPVMLEAHTKRLGGHYSGDAQMYRPAGEVDLWRAFDPLPKCRALLDPADAEEIDAAVATEVAESFRRAAEMPFPSASEVMAHVRAH</sequence>
<dbReference type="PANTHER" id="PTHR11516">
    <property type="entry name" value="PYRUVATE DEHYDROGENASE E1 COMPONENT, ALPHA SUBUNIT BACTERIAL AND ORGANELLAR"/>
    <property type="match status" value="1"/>
</dbReference>
<proteinExistence type="predicted"/>
<evidence type="ECO:0000259" key="4">
    <source>
        <dbReference type="Pfam" id="PF00676"/>
    </source>
</evidence>
<dbReference type="InterPro" id="IPR029061">
    <property type="entry name" value="THDP-binding"/>
</dbReference>
<feature type="domain" description="Dehydrogenase E1 component" evidence="4">
    <location>
        <begin position="16"/>
        <end position="304"/>
    </location>
</feature>